<sequence>MEEGTQLSNDQRKLLTNHVTDQNIKKMLNGIGDLNALGIDGYGAKFFKATWSIVKHDVTAAVMEFFSNEKMYRDINSTWVLSLIQVKNVSGEWKDELNQIPRNCKGKGWRANLLKVVAAETIYEI</sequence>
<dbReference type="Gramene" id="Psat02G0420000-T1">
    <property type="protein sequence ID" value="KAI5438365.1"/>
    <property type="gene ID" value="KIW84_024200"/>
</dbReference>
<dbReference type="Proteomes" id="UP001058974">
    <property type="component" value="Chromosome 2"/>
</dbReference>
<name>A0A9D5BC31_PEA</name>
<keyword evidence="2" id="KW-1185">Reference proteome</keyword>
<evidence type="ECO:0000313" key="1">
    <source>
        <dbReference type="EMBL" id="KAI5438365.1"/>
    </source>
</evidence>
<protein>
    <submittedName>
        <fullName evidence="1">Uncharacterized protein</fullName>
    </submittedName>
</protein>
<reference evidence="1 2" key="1">
    <citation type="journal article" date="2022" name="Nat. Genet.">
        <title>Improved pea reference genome and pan-genome highlight genomic features and evolutionary characteristics.</title>
        <authorList>
            <person name="Yang T."/>
            <person name="Liu R."/>
            <person name="Luo Y."/>
            <person name="Hu S."/>
            <person name="Wang D."/>
            <person name="Wang C."/>
            <person name="Pandey M.K."/>
            <person name="Ge S."/>
            <person name="Xu Q."/>
            <person name="Li N."/>
            <person name="Li G."/>
            <person name="Huang Y."/>
            <person name="Saxena R.K."/>
            <person name="Ji Y."/>
            <person name="Li M."/>
            <person name="Yan X."/>
            <person name="He Y."/>
            <person name="Liu Y."/>
            <person name="Wang X."/>
            <person name="Xiang C."/>
            <person name="Varshney R.K."/>
            <person name="Ding H."/>
            <person name="Gao S."/>
            <person name="Zong X."/>
        </authorList>
    </citation>
    <scope>NUCLEOTIDE SEQUENCE [LARGE SCALE GENOMIC DNA]</scope>
    <source>
        <strain evidence="1 2">cv. Zhongwan 6</strain>
    </source>
</reference>
<dbReference type="EMBL" id="JAMSHJ010000002">
    <property type="protein sequence ID" value="KAI5438365.1"/>
    <property type="molecule type" value="Genomic_DNA"/>
</dbReference>
<gene>
    <name evidence="1" type="ORF">KIW84_024200</name>
</gene>
<organism evidence="1 2">
    <name type="scientific">Pisum sativum</name>
    <name type="common">Garden pea</name>
    <name type="synonym">Lathyrus oleraceus</name>
    <dbReference type="NCBI Taxonomy" id="3888"/>
    <lineage>
        <taxon>Eukaryota</taxon>
        <taxon>Viridiplantae</taxon>
        <taxon>Streptophyta</taxon>
        <taxon>Embryophyta</taxon>
        <taxon>Tracheophyta</taxon>
        <taxon>Spermatophyta</taxon>
        <taxon>Magnoliopsida</taxon>
        <taxon>eudicotyledons</taxon>
        <taxon>Gunneridae</taxon>
        <taxon>Pentapetalae</taxon>
        <taxon>rosids</taxon>
        <taxon>fabids</taxon>
        <taxon>Fabales</taxon>
        <taxon>Fabaceae</taxon>
        <taxon>Papilionoideae</taxon>
        <taxon>50 kb inversion clade</taxon>
        <taxon>NPAAA clade</taxon>
        <taxon>Hologalegina</taxon>
        <taxon>IRL clade</taxon>
        <taxon>Fabeae</taxon>
        <taxon>Lathyrus</taxon>
    </lineage>
</organism>
<proteinExistence type="predicted"/>
<evidence type="ECO:0000313" key="2">
    <source>
        <dbReference type="Proteomes" id="UP001058974"/>
    </source>
</evidence>
<dbReference type="AlphaFoldDB" id="A0A9D5BC31"/>
<accession>A0A9D5BC31</accession>
<comment type="caution">
    <text evidence="1">The sequence shown here is derived from an EMBL/GenBank/DDBJ whole genome shotgun (WGS) entry which is preliminary data.</text>
</comment>